<dbReference type="RefSeq" id="WP_205308162.1">
    <property type="nucleotide sequence ID" value="NZ_BAAAVF010000003.1"/>
</dbReference>
<comment type="similarity">
    <text evidence="1">Belongs to the glycosyltransferase 2 family.</text>
</comment>
<dbReference type="CDD" id="cd04179">
    <property type="entry name" value="DPM_DPG-synthase_like"/>
    <property type="match status" value="1"/>
</dbReference>
<dbReference type="InterPro" id="IPR050256">
    <property type="entry name" value="Glycosyltransferase_2"/>
</dbReference>
<organism evidence="3 4">
    <name type="scientific">Oerskovia jenensis</name>
    <dbReference type="NCBI Taxonomy" id="162169"/>
    <lineage>
        <taxon>Bacteria</taxon>
        <taxon>Bacillati</taxon>
        <taxon>Actinomycetota</taxon>
        <taxon>Actinomycetes</taxon>
        <taxon>Micrococcales</taxon>
        <taxon>Cellulomonadaceae</taxon>
        <taxon>Oerskovia</taxon>
    </lineage>
</organism>
<dbReference type="EMBL" id="JAFBBO010000001">
    <property type="protein sequence ID" value="MBM7480372.1"/>
    <property type="molecule type" value="Genomic_DNA"/>
</dbReference>
<evidence type="ECO:0000313" key="4">
    <source>
        <dbReference type="Proteomes" id="UP000698059"/>
    </source>
</evidence>
<evidence type="ECO:0000313" key="3">
    <source>
        <dbReference type="EMBL" id="MBM7480372.1"/>
    </source>
</evidence>
<accession>A0ABS2LIZ4</accession>
<sequence length="248" mass="26994">MTPDHDAERLLIILPAWNEQEALPGVLDELHLFLPHADLLVVSDGSTDRTAEVARRGSTMVLDLPLNLGVGGAMRAGYKFASRRGYDIAVQLDADGQHNPADVPRLVETMREQQADVVIGARFAGEGTYTVRGPRRWAMKLLSVSLSKVAGTRLTDTTSGFKASNRRAIELFARDYPAEYLGDTIESLVIAARSGLTIRQVGVTMRPRSGGTPSHNPAKAAIFLGRAMLALVIALSRPVTPREELEER</sequence>
<proteinExistence type="inferred from homology"/>
<evidence type="ECO:0000259" key="2">
    <source>
        <dbReference type="Pfam" id="PF00535"/>
    </source>
</evidence>
<dbReference type="PANTHER" id="PTHR48090">
    <property type="entry name" value="UNDECAPRENYL-PHOSPHATE 4-DEOXY-4-FORMAMIDO-L-ARABINOSE TRANSFERASE-RELATED"/>
    <property type="match status" value="1"/>
</dbReference>
<dbReference type="InterPro" id="IPR029044">
    <property type="entry name" value="Nucleotide-diphossugar_trans"/>
</dbReference>
<name>A0ABS2LIZ4_9CELL</name>
<evidence type="ECO:0000256" key="1">
    <source>
        <dbReference type="ARBA" id="ARBA00006739"/>
    </source>
</evidence>
<dbReference type="PANTHER" id="PTHR48090:SF7">
    <property type="entry name" value="RFBJ PROTEIN"/>
    <property type="match status" value="1"/>
</dbReference>
<comment type="caution">
    <text evidence="3">The sequence shown here is derived from an EMBL/GenBank/DDBJ whole genome shotgun (WGS) entry which is preliminary data.</text>
</comment>
<feature type="domain" description="Glycosyltransferase 2-like" evidence="2">
    <location>
        <begin position="12"/>
        <end position="169"/>
    </location>
</feature>
<dbReference type="Proteomes" id="UP000698059">
    <property type="component" value="Unassembled WGS sequence"/>
</dbReference>
<reference evidence="3 4" key="1">
    <citation type="submission" date="2021-01" db="EMBL/GenBank/DDBJ databases">
        <title>Sequencing the genomes of 1000 actinobacteria strains.</title>
        <authorList>
            <person name="Klenk H.-P."/>
        </authorList>
    </citation>
    <scope>NUCLEOTIDE SEQUENCE [LARGE SCALE GENOMIC DNA]</scope>
    <source>
        <strain evidence="3 4">DSM 46000</strain>
    </source>
</reference>
<dbReference type="InterPro" id="IPR001173">
    <property type="entry name" value="Glyco_trans_2-like"/>
</dbReference>
<gene>
    <name evidence="3" type="ORF">JOD49_003292</name>
</gene>
<dbReference type="Pfam" id="PF00535">
    <property type="entry name" value="Glycos_transf_2"/>
    <property type="match status" value="1"/>
</dbReference>
<protein>
    <submittedName>
        <fullName evidence="3">Glycosyltransferase involved in cell wall biosynthesis</fullName>
    </submittedName>
</protein>
<dbReference type="SUPFAM" id="SSF53448">
    <property type="entry name" value="Nucleotide-diphospho-sugar transferases"/>
    <property type="match status" value="1"/>
</dbReference>
<dbReference type="Gene3D" id="3.90.550.10">
    <property type="entry name" value="Spore Coat Polysaccharide Biosynthesis Protein SpsA, Chain A"/>
    <property type="match status" value="1"/>
</dbReference>
<keyword evidence="4" id="KW-1185">Reference proteome</keyword>